<dbReference type="Gene3D" id="1.20.120.160">
    <property type="entry name" value="HPT domain"/>
    <property type="match status" value="1"/>
</dbReference>
<evidence type="ECO:0000256" key="1">
    <source>
        <dbReference type="PROSITE-ProRule" id="PRU00110"/>
    </source>
</evidence>
<dbReference type="InterPro" id="IPR008207">
    <property type="entry name" value="Sig_transdc_His_kin_Hpt_dom"/>
</dbReference>
<keyword evidence="1" id="KW-0597">Phosphoprotein</keyword>
<feature type="domain" description="HPt" evidence="2">
    <location>
        <begin position="19"/>
        <end position="120"/>
    </location>
</feature>
<sequence>MSDFKIINPDVLKSSMMNNMEMVKQLVALFLTQGKVDFETLENAVNEKNYLEIASKAHHIKPTMEYIGASNLRIQFQDLEQKARNKASIEEIEEAFAILTRDFNTAMLELETYSTSLAEA</sequence>
<evidence type="ECO:0000313" key="4">
    <source>
        <dbReference type="Proteomes" id="UP001170954"/>
    </source>
</evidence>
<dbReference type="SUPFAM" id="SSF47226">
    <property type="entry name" value="Histidine-containing phosphotransfer domain, HPT domain"/>
    <property type="match status" value="1"/>
</dbReference>
<dbReference type="RefSeq" id="WP_149526814.1">
    <property type="nucleotide sequence ID" value="NZ_CP030848.1"/>
</dbReference>
<dbReference type="EMBL" id="JACAGK010000083">
    <property type="protein sequence ID" value="MDM1050280.1"/>
    <property type="molecule type" value="Genomic_DNA"/>
</dbReference>
<evidence type="ECO:0000259" key="2">
    <source>
        <dbReference type="PROSITE" id="PS50894"/>
    </source>
</evidence>
<gene>
    <name evidence="3" type="ORF">HX018_18745</name>
</gene>
<organism evidence="3 4">
    <name type="scientific">Sphingobacterium hotanense</name>
    <dbReference type="NCBI Taxonomy" id="649196"/>
    <lineage>
        <taxon>Bacteria</taxon>
        <taxon>Pseudomonadati</taxon>
        <taxon>Bacteroidota</taxon>
        <taxon>Sphingobacteriia</taxon>
        <taxon>Sphingobacteriales</taxon>
        <taxon>Sphingobacteriaceae</taxon>
        <taxon>Sphingobacterium</taxon>
    </lineage>
</organism>
<accession>A0ABT7NSR2</accession>
<reference evidence="3" key="2">
    <citation type="journal article" date="2022" name="Sci. Total Environ.">
        <title>Prevalence, transmission, and molecular epidemiology of tet(X)-positive bacteria among humans, animals, and environmental niches in China: An epidemiological, and genomic-based study.</title>
        <authorList>
            <person name="Dong N."/>
            <person name="Zeng Y."/>
            <person name="Cai C."/>
            <person name="Sun C."/>
            <person name="Lu J."/>
            <person name="Liu C."/>
            <person name="Zhou H."/>
            <person name="Sun Q."/>
            <person name="Shu L."/>
            <person name="Wang H."/>
            <person name="Wang Y."/>
            <person name="Wang S."/>
            <person name="Wu C."/>
            <person name="Chan E.W."/>
            <person name="Chen G."/>
            <person name="Shen Z."/>
            <person name="Chen S."/>
            <person name="Zhang R."/>
        </authorList>
    </citation>
    <scope>NUCLEOTIDE SEQUENCE</scope>
    <source>
        <strain evidence="3">R1692</strain>
    </source>
</reference>
<dbReference type="Pfam" id="PF01627">
    <property type="entry name" value="Hpt"/>
    <property type="match status" value="1"/>
</dbReference>
<dbReference type="InterPro" id="IPR036641">
    <property type="entry name" value="HPT_dom_sf"/>
</dbReference>
<reference evidence="3" key="1">
    <citation type="submission" date="2020-06" db="EMBL/GenBank/DDBJ databases">
        <authorList>
            <person name="Dong N."/>
        </authorList>
    </citation>
    <scope>NUCLEOTIDE SEQUENCE</scope>
    <source>
        <strain evidence="3">R1692</strain>
    </source>
</reference>
<protein>
    <recommendedName>
        <fullName evidence="2">HPt domain-containing protein</fullName>
    </recommendedName>
</protein>
<feature type="modified residue" description="Phosphohistidine" evidence="1">
    <location>
        <position position="58"/>
    </location>
</feature>
<dbReference type="PROSITE" id="PS50894">
    <property type="entry name" value="HPT"/>
    <property type="match status" value="1"/>
</dbReference>
<proteinExistence type="predicted"/>
<comment type="caution">
    <text evidence="3">The sequence shown here is derived from an EMBL/GenBank/DDBJ whole genome shotgun (WGS) entry which is preliminary data.</text>
</comment>
<name>A0ABT7NSR2_9SPHI</name>
<keyword evidence="4" id="KW-1185">Reference proteome</keyword>
<evidence type="ECO:0000313" key="3">
    <source>
        <dbReference type="EMBL" id="MDM1050280.1"/>
    </source>
</evidence>
<dbReference type="Proteomes" id="UP001170954">
    <property type="component" value="Unassembled WGS sequence"/>
</dbReference>